<evidence type="ECO:0000256" key="12">
    <source>
        <dbReference type="ARBA" id="ARBA00034000"/>
    </source>
</evidence>
<keyword evidence="5 19" id="KW-0121">Carboxypeptidase</keyword>
<keyword evidence="9" id="KW-0133">Cell shape</keyword>
<proteinExistence type="inferred from homology"/>
<dbReference type="PANTHER" id="PTHR21581">
    <property type="entry name" value="D-ALANYL-D-ALANINE CARBOXYPEPTIDASE"/>
    <property type="match status" value="1"/>
</dbReference>
<evidence type="ECO:0000313" key="20">
    <source>
        <dbReference type="Proteomes" id="UP000561066"/>
    </source>
</evidence>
<comment type="catalytic activity">
    <reaction evidence="12">
        <text>Preferential cleavage: (Ac)2-L-Lys-D-Ala-|-D-Ala. Also transpeptidation of peptidyl-alanyl moieties that are N-acyl substituents of D-alanine.</text>
        <dbReference type="EC" id="3.4.16.4"/>
    </reaction>
</comment>
<dbReference type="Gene3D" id="3.40.710.10">
    <property type="entry name" value="DD-peptidase/beta-lactamase superfamily"/>
    <property type="match status" value="1"/>
</dbReference>
<evidence type="ECO:0000256" key="6">
    <source>
        <dbReference type="ARBA" id="ARBA00022670"/>
    </source>
</evidence>
<feature type="domain" description="Peptidase S11 D-Ala-D-Ala carboxypeptidase A C-terminal" evidence="18">
    <location>
        <begin position="311"/>
        <end position="401"/>
    </location>
</feature>
<evidence type="ECO:0000256" key="2">
    <source>
        <dbReference type="ARBA" id="ARBA00004752"/>
    </source>
</evidence>
<comment type="function">
    <text evidence="1">Removes C-terminal D-alanyl residues from sugar-peptide cell wall precursors.</text>
</comment>
<reference evidence="19 20" key="1">
    <citation type="submission" date="2020-04" db="EMBL/GenBank/DDBJ databases">
        <title>Description of novel Gluconacetobacter.</title>
        <authorList>
            <person name="Sombolestani A."/>
        </authorList>
    </citation>
    <scope>NUCLEOTIDE SEQUENCE [LARGE SCALE GENOMIC DNA]</scope>
    <source>
        <strain evidence="19 20">LMG 21312</strain>
    </source>
</reference>
<feature type="chain" id="PRO_5031529019" description="serine-type D-Ala-D-Ala carboxypeptidase" evidence="17">
    <location>
        <begin position="26"/>
        <end position="419"/>
    </location>
</feature>
<dbReference type="InterPro" id="IPR015956">
    <property type="entry name" value="Peniciliin-bd_prot_C_sf"/>
</dbReference>
<gene>
    <name evidence="19" type="ORF">HLH21_07250</name>
</gene>
<evidence type="ECO:0000256" key="14">
    <source>
        <dbReference type="PIRSR" id="PIRSR618044-2"/>
    </source>
</evidence>
<feature type="signal peptide" evidence="17">
    <location>
        <begin position="1"/>
        <end position="25"/>
    </location>
</feature>
<dbReference type="SMART" id="SM00936">
    <property type="entry name" value="PBP5_C"/>
    <property type="match status" value="1"/>
</dbReference>
<keyword evidence="11" id="KW-0961">Cell wall biogenesis/degradation</keyword>
<dbReference type="UniPathway" id="UPA00219"/>
<name>A0A7W4J6N5_9PROT</name>
<keyword evidence="6" id="KW-0645">Protease</keyword>
<evidence type="ECO:0000256" key="8">
    <source>
        <dbReference type="ARBA" id="ARBA00022801"/>
    </source>
</evidence>
<dbReference type="SUPFAM" id="SSF69189">
    <property type="entry name" value="Penicillin-binding protein associated domain"/>
    <property type="match status" value="1"/>
</dbReference>
<feature type="compositionally biased region" description="Low complexity" evidence="16">
    <location>
        <begin position="34"/>
        <end position="45"/>
    </location>
</feature>
<dbReference type="GO" id="GO:0071555">
    <property type="term" value="P:cell wall organization"/>
    <property type="evidence" value="ECO:0007669"/>
    <property type="project" value="UniProtKB-KW"/>
</dbReference>
<comment type="caution">
    <text evidence="19">The sequence shown here is derived from an EMBL/GenBank/DDBJ whole genome shotgun (WGS) entry which is preliminary data.</text>
</comment>
<dbReference type="Proteomes" id="UP000561066">
    <property type="component" value="Unassembled WGS sequence"/>
</dbReference>
<feature type="active site" description="Proton acceptor" evidence="13">
    <location>
        <position position="103"/>
    </location>
</feature>
<dbReference type="InterPro" id="IPR037167">
    <property type="entry name" value="Peptidase_S11_C_sf"/>
</dbReference>
<evidence type="ECO:0000256" key="1">
    <source>
        <dbReference type="ARBA" id="ARBA00003217"/>
    </source>
</evidence>
<dbReference type="GO" id="GO:0009252">
    <property type="term" value="P:peptidoglycan biosynthetic process"/>
    <property type="evidence" value="ECO:0007669"/>
    <property type="project" value="UniProtKB-UniPathway"/>
</dbReference>
<dbReference type="PROSITE" id="PS51318">
    <property type="entry name" value="TAT"/>
    <property type="match status" value="1"/>
</dbReference>
<evidence type="ECO:0000256" key="11">
    <source>
        <dbReference type="ARBA" id="ARBA00023316"/>
    </source>
</evidence>
<dbReference type="InterPro" id="IPR006311">
    <property type="entry name" value="TAT_signal"/>
</dbReference>
<dbReference type="EC" id="3.4.16.4" evidence="4"/>
<dbReference type="Pfam" id="PF00768">
    <property type="entry name" value="Peptidase_S11"/>
    <property type="match status" value="1"/>
</dbReference>
<accession>A0A7W4J6N5</accession>
<keyword evidence="8" id="KW-0378">Hydrolase</keyword>
<dbReference type="GO" id="GO:0006508">
    <property type="term" value="P:proteolysis"/>
    <property type="evidence" value="ECO:0007669"/>
    <property type="project" value="UniProtKB-KW"/>
</dbReference>
<dbReference type="AlphaFoldDB" id="A0A7W4J6N5"/>
<dbReference type="GO" id="GO:0009002">
    <property type="term" value="F:serine-type D-Ala-D-Ala carboxypeptidase activity"/>
    <property type="evidence" value="ECO:0007669"/>
    <property type="project" value="UniProtKB-EC"/>
</dbReference>
<dbReference type="InterPro" id="IPR012907">
    <property type="entry name" value="Peptidase_S11_C"/>
</dbReference>
<feature type="active site" evidence="13">
    <location>
        <position position="160"/>
    </location>
</feature>
<sequence length="419" mass="44591">MNVQTRRFLLAGSASLAASGSLAFAAPHRHRAASSHAHAPAAASDDAGDDGDAPAAPVGPPAATPIGPLDTTARWACIVDYTTGAVLLEKAADERMPPSSLTKMMTAYIVFGMLKSGRLKLDQPLPVSEKAWRMQGSKMFVPLGESIPVQDLIQGMVIQSGNDACIVLAEGVSGSEEQFVALMNDQAGRLGLTNSHFVNVTGWPADNHYMSARDVATLAVRLIRDFPEYYHFFSEKDYRFNKIAQGNRNVLVDKGLADGLKTGHTDAGGFGLCASADRGGNRIVLALNGMPSSNVRAHEGERLLEWSFANFENAVLFRRGDVVEHAAVWLGTAPTVPLVATRDIVMTLPHGWRSRTHVGVDYQAPVQAPVAAGQVLGELVIANPGLADIRMSLAAGQDVARLGLFARASTVLGQKLGRH</sequence>
<dbReference type="SUPFAM" id="SSF56601">
    <property type="entry name" value="beta-lactamase/transpeptidase-like"/>
    <property type="match status" value="1"/>
</dbReference>
<evidence type="ECO:0000256" key="3">
    <source>
        <dbReference type="ARBA" id="ARBA00007164"/>
    </source>
</evidence>
<evidence type="ECO:0000256" key="15">
    <source>
        <dbReference type="RuleBase" id="RU004016"/>
    </source>
</evidence>
<comment type="pathway">
    <text evidence="2">Cell wall biogenesis; peptidoglycan biosynthesis.</text>
</comment>
<dbReference type="PANTHER" id="PTHR21581:SF6">
    <property type="entry name" value="TRAFFICKING PROTEIN PARTICLE COMPLEX SUBUNIT 12"/>
    <property type="match status" value="1"/>
</dbReference>
<keyword evidence="10" id="KW-0573">Peptidoglycan synthesis</keyword>
<feature type="binding site" evidence="14">
    <location>
        <position position="261"/>
    </location>
    <ligand>
        <name>substrate</name>
    </ligand>
</feature>
<evidence type="ECO:0000313" key="19">
    <source>
        <dbReference type="EMBL" id="MBB2175730.1"/>
    </source>
</evidence>
<dbReference type="EMBL" id="JABEQH010000008">
    <property type="protein sequence ID" value="MBB2175730.1"/>
    <property type="molecule type" value="Genomic_DNA"/>
</dbReference>
<keyword evidence="20" id="KW-1185">Reference proteome</keyword>
<dbReference type="Gene3D" id="2.60.410.10">
    <property type="entry name" value="D-Ala-D-Ala carboxypeptidase, C-terminal domain"/>
    <property type="match status" value="1"/>
</dbReference>
<evidence type="ECO:0000256" key="4">
    <source>
        <dbReference type="ARBA" id="ARBA00012448"/>
    </source>
</evidence>
<dbReference type="Pfam" id="PF07943">
    <property type="entry name" value="PBP5_C"/>
    <property type="match status" value="1"/>
</dbReference>
<feature type="region of interest" description="Disordered" evidence="16">
    <location>
        <begin position="33"/>
        <end position="67"/>
    </location>
</feature>
<dbReference type="InterPro" id="IPR012338">
    <property type="entry name" value="Beta-lactam/transpept-like"/>
</dbReference>
<dbReference type="InterPro" id="IPR001967">
    <property type="entry name" value="Peptidase_S11_N"/>
</dbReference>
<dbReference type="RefSeq" id="WP_182942802.1">
    <property type="nucleotide sequence ID" value="NZ_JABEQH010000008.1"/>
</dbReference>
<evidence type="ECO:0000256" key="16">
    <source>
        <dbReference type="SAM" id="MobiDB-lite"/>
    </source>
</evidence>
<evidence type="ECO:0000256" key="9">
    <source>
        <dbReference type="ARBA" id="ARBA00022960"/>
    </source>
</evidence>
<dbReference type="InterPro" id="IPR018044">
    <property type="entry name" value="Peptidase_S11"/>
</dbReference>
<protein>
    <recommendedName>
        <fullName evidence="4">serine-type D-Ala-D-Ala carboxypeptidase</fullName>
        <ecNumber evidence="4">3.4.16.4</ecNumber>
    </recommendedName>
</protein>
<dbReference type="GO" id="GO:0008360">
    <property type="term" value="P:regulation of cell shape"/>
    <property type="evidence" value="ECO:0007669"/>
    <property type="project" value="UniProtKB-KW"/>
</dbReference>
<organism evidence="19 20">
    <name type="scientific">Gluconacetobacter johannae</name>
    <dbReference type="NCBI Taxonomy" id="112140"/>
    <lineage>
        <taxon>Bacteria</taxon>
        <taxon>Pseudomonadati</taxon>
        <taxon>Pseudomonadota</taxon>
        <taxon>Alphaproteobacteria</taxon>
        <taxon>Acetobacterales</taxon>
        <taxon>Acetobacteraceae</taxon>
        <taxon>Gluconacetobacter</taxon>
    </lineage>
</organism>
<keyword evidence="7 17" id="KW-0732">Signal</keyword>
<evidence type="ECO:0000256" key="10">
    <source>
        <dbReference type="ARBA" id="ARBA00022984"/>
    </source>
</evidence>
<dbReference type="PRINTS" id="PR00725">
    <property type="entry name" value="DADACBPTASE1"/>
</dbReference>
<comment type="similarity">
    <text evidence="3 15">Belongs to the peptidase S11 family.</text>
</comment>
<evidence type="ECO:0000256" key="13">
    <source>
        <dbReference type="PIRSR" id="PIRSR618044-1"/>
    </source>
</evidence>
<evidence type="ECO:0000256" key="17">
    <source>
        <dbReference type="SAM" id="SignalP"/>
    </source>
</evidence>
<evidence type="ECO:0000259" key="18">
    <source>
        <dbReference type="SMART" id="SM00936"/>
    </source>
</evidence>
<evidence type="ECO:0000256" key="7">
    <source>
        <dbReference type="ARBA" id="ARBA00022729"/>
    </source>
</evidence>
<feature type="active site" description="Acyl-ester intermediate" evidence="13">
    <location>
        <position position="100"/>
    </location>
</feature>
<evidence type="ECO:0000256" key="5">
    <source>
        <dbReference type="ARBA" id="ARBA00022645"/>
    </source>
</evidence>